<dbReference type="InterPro" id="IPR053772">
    <property type="entry name" value="At1g61320/At1g61330-like"/>
</dbReference>
<dbReference type="Proteomes" id="UP001161247">
    <property type="component" value="Chromosome 7"/>
</dbReference>
<dbReference type="AlphaFoldDB" id="A0AAV1DW49"/>
<evidence type="ECO:0000313" key="3">
    <source>
        <dbReference type="Proteomes" id="UP001161247"/>
    </source>
</evidence>
<feature type="domain" description="At1g61320/AtMIF1 LRR" evidence="1">
    <location>
        <begin position="90"/>
        <end position="182"/>
    </location>
</feature>
<accession>A0AAV1DW49</accession>
<protein>
    <submittedName>
        <fullName evidence="2">OLC1v1012223C1</fullName>
    </submittedName>
</protein>
<dbReference type="InterPro" id="IPR055357">
    <property type="entry name" value="LRR_At1g61320_AtMIF1"/>
</dbReference>
<keyword evidence="3" id="KW-1185">Reference proteome</keyword>
<evidence type="ECO:0000259" key="1">
    <source>
        <dbReference type="Pfam" id="PF23622"/>
    </source>
</evidence>
<evidence type="ECO:0000313" key="2">
    <source>
        <dbReference type="EMBL" id="CAI9111889.1"/>
    </source>
</evidence>
<reference evidence="2" key="1">
    <citation type="submission" date="2023-03" db="EMBL/GenBank/DDBJ databases">
        <authorList>
            <person name="Julca I."/>
        </authorList>
    </citation>
    <scope>NUCLEOTIDE SEQUENCE</scope>
</reference>
<dbReference type="PANTHER" id="PTHR34145">
    <property type="entry name" value="OS02G0105600 PROTEIN"/>
    <property type="match status" value="1"/>
</dbReference>
<dbReference type="Pfam" id="PF23622">
    <property type="entry name" value="LRR_At1g61320_AtMIF1"/>
    <property type="match status" value="1"/>
</dbReference>
<gene>
    <name evidence="2" type="ORF">OLC1_LOCUS19177</name>
</gene>
<name>A0AAV1DW49_OLDCO</name>
<dbReference type="EMBL" id="OX459124">
    <property type="protein sequence ID" value="CAI9111889.1"/>
    <property type="molecule type" value="Genomic_DNA"/>
</dbReference>
<organism evidence="2 3">
    <name type="scientific">Oldenlandia corymbosa var. corymbosa</name>
    <dbReference type="NCBI Taxonomy" id="529605"/>
    <lineage>
        <taxon>Eukaryota</taxon>
        <taxon>Viridiplantae</taxon>
        <taxon>Streptophyta</taxon>
        <taxon>Embryophyta</taxon>
        <taxon>Tracheophyta</taxon>
        <taxon>Spermatophyta</taxon>
        <taxon>Magnoliopsida</taxon>
        <taxon>eudicotyledons</taxon>
        <taxon>Gunneridae</taxon>
        <taxon>Pentapetalae</taxon>
        <taxon>asterids</taxon>
        <taxon>lamiids</taxon>
        <taxon>Gentianales</taxon>
        <taxon>Rubiaceae</taxon>
        <taxon>Rubioideae</taxon>
        <taxon>Spermacoceae</taxon>
        <taxon>Hedyotis-Oldenlandia complex</taxon>
        <taxon>Oldenlandia</taxon>
    </lineage>
</organism>
<sequence>MATGEGVEAAGFGHLREDIIHRILSFLNDDDKKKARDLWKNDWSVAYYSYPKLWFNDRGYRGENSDYDEFRQDIENALLRYTSGGILLPYQLRITKLSHHEEDAARLDKWLKLAVENGVKELELQLFHQYPAAYIVPDRILESKSLAMLSLRNCEFQKKLINVQSLFRNIHTLILVLVSIDEPVLLP</sequence>
<proteinExistence type="predicted"/>